<feature type="chain" id="PRO_5012036218" evidence="1">
    <location>
        <begin position="22"/>
        <end position="486"/>
    </location>
</feature>
<dbReference type="Proteomes" id="UP000215002">
    <property type="component" value="Chromosome"/>
</dbReference>
<accession>A0A223NUN0</accession>
<sequence>MQKTLTLVAAFVLLFSGIAKAQDKDIHVSLEAQGGYTSGNTVPFWLRANRFGNIPLSGGSGSFLAKFRKDYDSTKTFDWGASFEGRGNFGKSSQFILIEGLIKARAGIFEIKAGRSKDVVGIADTTLSSGSFSVSGNALGVPKIKISIPNYYSIPAFGKLFAIKAGMANGYIGTTNTNLWGERRSFKSYYLEEYLYARIGKPDWRFKLQAGFNHEAVWGDEKQVFGSFYKLNGLQTYWYVLSGKVYNSSKVGNHLGSADIAAEYKFDALTLSVYRQNFYDIGALIHFANIADGLNGISLVNNMPKSGSFYWKKLVFEFLYTKNQAGYPSSKATKSGEEDYYNNYEYVQGWSYKGLGLGTPFITPAYYARQKFAPIDRQFFTNNRVSAVHLAAEVSAFNWSYTGKVSYSQNYGTYANGSEVYRVPGGQLAFPSAPVPFVTVHQTSLYLESSRPLKNNYTIGYEIGYDRGGLLYNSFGLILKVSKSFL</sequence>
<evidence type="ECO:0000256" key="1">
    <source>
        <dbReference type="SAM" id="SignalP"/>
    </source>
</evidence>
<evidence type="ECO:0000313" key="3">
    <source>
        <dbReference type="Proteomes" id="UP000215002"/>
    </source>
</evidence>
<protein>
    <submittedName>
        <fullName evidence="2">Capsule assembly protein, Wzi</fullName>
    </submittedName>
</protein>
<proteinExistence type="predicted"/>
<feature type="signal peptide" evidence="1">
    <location>
        <begin position="1"/>
        <end position="21"/>
    </location>
</feature>
<reference evidence="2 3" key="1">
    <citation type="submission" date="2017-08" db="EMBL/GenBank/DDBJ databases">
        <title>Complete genome sequence of Mucilaginibacter sp. strain BJC16-A31.</title>
        <authorList>
            <consortium name="Henan University of Science and Technology"/>
            <person name="You X."/>
        </authorList>
    </citation>
    <scope>NUCLEOTIDE SEQUENCE [LARGE SCALE GENOMIC DNA]</scope>
    <source>
        <strain evidence="2 3">BJC16-A31</strain>
    </source>
</reference>
<name>A0A223NUN0_9SPHI</name>
<dbReference type="KEGG" id="muc:MuYL_1440"/>
<keyword evidence="3" id="KW-1185">Reference proteome</keyword>
<dbReference type="Gene3D" id="2.40.160.130">
    <property type="entry name" value="Capsule assembly protein Wzi"/>
    <property type="match status" value="1"/>
</dbReference>
<gene>
    <name evidence="2" type="ORF">MuYL_1440</name>
</gene>
<dbReference type="EMBL" id="CP022743">
    <property type="protein sequence ID" value="ASU33338.1"/>
    <property type="molecule type" value="Genomic_DNA"/>
</dbReference>
<dbReference type="InterPro" id="IPR038636">
    <property type="entry name" value="Wzi_sf"/>
</dbReference>
<evidence type="ECO:0000313" key="2">
    <source>
        <dbReference type="EMBL" id="ASU33338.1"/>
    </source>
</evidence>
<dbReference type="AlphaFoldDB" id="A0A223NUN0"/>
<organism evidence="2 3">
    <name type="scientific">Mucilaginibacter xinganensis</name>
    <dbReference type="NCBI Taxonomy" id="1234841"/>
    <lineage>
        <taxon>Bacteria</taxon>
        <taxon>Pseudomonadati</taxon>
        <taxon>Bacteroidota</taxon>
        <taxon>Sphingobacteriia</taxon>
        <taxon>Sphingobacteriales</taxon>
        <taxon>Sphingobacteriaceae</taxon>
        <taxon>Mucilaginibacter</taxon>
    </lineage>
</organism>
<keyword evidence="1" id="KW-0732">Signal</keyword>
<dbReference type="OrthoDB" id="596512at2"/>
<dbReference type="RefSeq" id="WP_094569807.1">
    <property type="nucleotide sequence ID" value="NZ_CP022743.1"/>
</dbReference>